<dbReference type="InterPro" id="IPR016047">
    <property type="entry name" value="M23ase_b-sheet_dom"/>
</dbReference>
<dbReference type="CDD" id="cd12797">
    <property type="entry name" value="M23_peptidase"/>
    <property type="match status" value="1"/>
</dbReference>
<proteinExistence type="predicted"/>
<evidence type="ECO:0000313" key="4">
    <source>
        <dbReference type="Proteomes" id="UP000285456"/>
    </source>
</evidence>
<dbReference type="Pfam" id="PF01551">
    <property type="entry name" value="Peptidase_M23"/>
    <property type="match status" value="1"/>
</dbReference>
<evidence type="ECO:0000259" key="2">
    <source>
        <dbReference type="Pfam" id="PF01551"/>
    </source>
</evidence>
<dbReference type="InterPro" id="IPR050570">
    <property type="entry name" value="Cell_wall_metabolism_enzyme"/>
</dbReference>
<dbReference type="AlphaFoldDB" id="A0A417YJ05"/>
<accession>A0A417YJ05</accession>
<dbReference type="EMBL" id="QWEH01000004">
    <property type="protein sequence ID" value="RHW33038.1"/>
    <property type="molecule type" value="Genomic_DNA"/>
</dbReference>
<protein>
    <submittedName>
        <fullName evidence="3">M23 family peptidase</fullName>
    </submittedName>
</protein>
<dbReference type="SUPFAM" id="SSF51261">
    <property type="entry name" value="Duplicated hybrid motif"/>
    <property type="match status" value="1"/>
</dbReference>
<organism evidence="3 4">
    <name type="scientific">Oceanobacillus profundus</name>
    <dbReference type="NCBI Taxonomy" id="372463"/>
    <lineage>
        <taxon>Bacteria</taxon>
        <taxon>Bacillati</taxon>
        <taxon>Bacillota</taxon>
        <taxon>Bacilli</taxon>
        <taxon>Bacillales</taxon>
        <taxon>Bacillaceae</taxon>
        <taxon>Oceanobacillus</taxon>
    </lineage>
</organism>
<feature type="transmembrane region" description="Helical" evidence="1">
    <location>
        <begin position="66"/>
        <end position="84"/>
    </location>
</feature>
<dbReference type="PANTHER" id="PTHR21666:SF274">
    <property type="entry name" value="STAGE IV SPORULATION PROTEIN FA"/>
    <property type="match status" value="1"/>
</dbReference>
<dbReference type="InterPro" id="IPR011055">
    <property type="entry name" value="Dup_hybrid_motif"/>
</dbReference>
<comment type="caution">
    <text evidence="3">The sequence shown here is derived from an EMBL/GenBank/DDBJ whole genome shotgun (WGS) entry which is preliminary data.</text>
</comment>
<dbReference type="Proteomes" id="UP000285456">
    <property type="component" value="Unassembled WGS sequence"/>
</dbReference>
<dbReference type="Gene3D" id="2.70.70.10">
    <property type="entry name" value="Glucose Permease (Domain IIA)"/>
    <property type="match status" value="1"/>
</dbReference>
<keyword evidence="4" id="KW-1185">Reference proteome</keyword>
<name>A0A417YJ05_9BACI</name>
<evidence type="ECO:0000313" key="3">
    <source>
        <dbReference type="EMBL" id="RHW33038.1"/>
    </source>
</evidence>
<dbReference type="RefSeq" id="WP_095307183.1">
    <property type="nucleotide sequence ID" value="NZ_JAMAWL010000001.1"/>
</dbReference>
<sequence length="256" mass="28784">MDKDKDIKKVRKAIEQRKKMRGLPSGGTTKQLLPSIPGEEEKHGYYSMFTHHEEVSSRNNRVVTSMAMKGILSAMLFFGTALLWQTDTTLLEKPREWTSQVMKNEFPFAKVNVWYKETFGRPLSLSPQPVLETNEDQSMALPVNGNITETFQTNGTGIMITPEETTNVTSIQEGVVIFAGNDRETNKTITIQHADGTVTNYGNLSSIDVHLYQFIAGNQQIGSFTPEADNETVFFSIEKNNDYVDPVQVIQVDELP</sequence>
<reference evidence="3 4" key="1">
    <citation type="journal article" date="2007" name="Int. J. Syst. Evol. Microbiol.">
        <title>Oceanobacillus profundus sp. nov., isolated from a deep-sea sediment core.</title>
        <authorList>
            <person name="Kim Y.G."/>
            <person name="Choi D.H."/>
            <person name="Hyun S."/>
            <person name="Cho B.C."/>
        </authorList>
    </citation>
    <scope>NUCLEOTIDE SEQUENCE [LARGE SCALE GENOMIC DNA]</scope>
    <source>
        <strain evidence="3 4">DSM 18246</strain>
    </source>
</reference>
<keyword evidence="1" id="KW-0472">Membrane</keyword>
<evidence type="ECO:0000256" key="1">
    <source>
        <dbReference type="SAM" id="Phobius"/>
    </source>
</evidence>
<dbReference type="GO" id="GO:0004222">
    <property type="term" value="F:metalloendopeptidase activity"/>
    <property type="evidence" value="ECO:0007669"/>
    <property type="project" value="TreeGrafter"/>
</dbReference>
<feature type="domain" description="M23ase beta-sheet core" evidence="2">
    <location>
        <begin position="156"/>
        <end position="246"/>
    </location>
</feature>
<keyword evidence="1" id="KW-0812">Transmembrane</keyword>
<keyword evidence="1" id="KW-1133">Transmembrane helix</keyword>
<dbReference type="OrthoDB" id="2986589at2"/>
<dbReference type="PANTHER" id="PTHR21666">
    <property type="entry name" value="PEPTIDASE-RELATED"/>
    <property type="match status" value="1"/>
</dbReference>
<gene>
    <name evidence="3" type="ORF">D1B32_08310</name>
</gene>